<accession>A0A0L0SQQ9</accession>
<organism evidence="2 3">
    <name type="scientific">Allomyces macrogynus (strain ATCC 38327)</name>
    <name type="common">Allomyces javanicus var. macrogynus</name>
    <dbReference type="NCBI Taxonomy" id="578462"/>
    <lineage>
        <taxon>Eukaryota</taxon>
        <taxon>Fungi</taxon>
        <taxon>Fungi incertae sedis</taxon>
        <taxon>Blastocladiomycota</taxon>
        <taxon>Blastocladiomycetes</taxon>
        <taxon>Blastocladiales</taxon>
        <taxon>Blastocladiaceae</taxon>
        <taxon>Allomyces</taxon>
    </lineage>
</organism>
<dbReference type="Proteomes" id="UP000054350">
    <property type="component" value="Unassembled WGS sequence"/>
</dbReference>
<proteinExistence type="predicted"/>
<reference evidence="2 3" key="1">
    <citation type="submission" date="2009-11" db="EMBL/GenBank/DDBJ databases">
        <title>Annotation of Allomyces macrogynus ATCC 38327.</title>
        <authorList>
            <consortium name="The Broad Institute Genome Sequencing Platform"/>
            <person name="Russ C."/>
            <person name="Cuomo C."/>
            <person name="Burger G."/>
            <person name="Gray M.W."/>
            <person name="Holland P.W.H."/>
            <person name="King N."/>
            <person name="Lang F.B.F."/>
            <person name="Roger A.J."/>
            <person name="Ruiz-Trillo I."/>
            <person name="Young S.K."/>
            <person name="Zeng Q."/>
            <person name="Gargeya S."/>
            <person name="Fitzgerald M."/>
            <person name="Haas B."/>
            <person name="Abouelleil A."/>
            <person name="Alvarado L."/>
            <person name="Arachchi H.M."/>
            <person name="Berlin A."/>
            <person name="Chapman S.B."/>
            <person name="Gearin G."/>
            <person name="Goldberg J."/>
            <person name="Griggs A."/>
            <person name="Gujja S."/>
            <person name="Hansen M."/>
            <person name="Heiman D."/>
            <person name="Howarth C."/>
            <person name="Larimer J."/>
            <person name="Lui A."/>
            <person name="MacDonald P.J.P."/>
            <person name="McCowen C."/>
            <person name="Montmayeur A."/>
            <person name="Murphy C."/>
            <person name="Neiman D."/>
            <person name="Pearson M."/>
            <person name="Priest M."/>
            <person name="Roberts A."/>
            <person name="Saif S."/>
            <person name="Shea T."/>
            <person name="Sisk P."/>
            <person name="Stolte C."/>
            <person name="Sykes S."/>
            <person name="Wortman J."/>
            <person name="Nusbaum C."/>
            <person name="Birren B."/>
        </authorList>
    </citation>
    <scope>NUCLEOTIDE SEQUENCE [LARGE SCALE GENOMIC DNA]</scope>
    <source>
        <strain evidence="2 3">ATCC 38327</strain>
    </source>
</reference>
<feature type="region of interest" description="Disordered" evidence="1">
    <location>
        <begin position="1"/>
        <end position="49"/>
    </location>
</feature>
<dbReference type="VEuPathDB" id="FungiDB:AMAG_19290"/>
<feature type="compositionally biased region" description="Low complexity" evidence="1">
    <location>
        <begin position="26"/>
        <end position="46"/>
    </location>
</feature>
<dbReference type="OrthoDB" id="5573963at2759"/>
<name>A0A0L0SQQ9_ALLM3</name>
<evidence type="ECO:0000313" key="3">
    <source>
        <dbReference type="Proteomes" id="UP000054350"/>
    </source>
</evidence>
<protein>
    <submittedName>
        <fullName evidence="2">Uncharacterized protein</fullName>
    </submittedName>
</protein>
<feature type="compositionally biased region" description="Acidic residues" evidence="1">
    <location>
        <begin position="9"/>
        <end position="22"/>
    </location>
</feature>
<sequence length="434" mass="47512">MSSSKSDTDAMEIDSNSDDDDISFVAARAAPAPRPTRAATSWAAPPQTAPSHRALALAQGAATSVEKAGWTGESAPEGNGAARTKNLLATGIKKATPTGKRAASVTAPDKVLKVVAKPSHATFKKTRTAAPPPPAAIASRTQAAATVAAAVPTVQKRDGDLNLVQSTPLSDFLVAVQVHVVQTRDMEANWVWEGPPTGIPELDQLARFLFRHLLDPTALVAFLQPRYPNVPLCVENLQMLFRLPRDMAWPIDLHLLPTHLDMLRRIQSNYGSHAQYRVFVYARPDQMSKYRSEHGDLATLVPWMRGSYTVITVPTRLDDPFRRVPNDRTFASAIVQDAAILFPDQVPEPPGELAVHLYSDSKAWTETIDYSMAWQLMVEEEHPPAAAIVMGTFAVGLRNLTATLHHRGNMCALRAADVDELLMLHTWVSMWCAW</sequence>
<reference evidence="3" key="2">
    <citation type="submission" date="2009-11" db="EMBL/GenBank/DDBJ databases">
        <title>The Genome Sequence of Allomyces macrogynus strain ATCC 38327.</title>
        <authorList>
            <consortium name="The Broad Institute Genome Sequencing Platform"/>
            <person name="Russ C."/>
            <person name="Cuomo C."/>
            <person name="Shea T."/>
            <person name="Young S.K."/>
            <person name="Zeng Q."/>
            <person name="Koehrsen M."/>
            <person name="Haas B."/>
            <person name="Borodovsky M."/>
            <person name="Guigo R."/>
            <person name="Alvarado L."/>
            <person name="Berlin A."/>
            <person name="Borenstein D."/>
            <person name="Chen Z."/>
            <person name="Engels R."/>
            <person name="Freedman E."/>
            <person name="Gellesch M."/>
            <person name="Goldberg J."/>
            <person name="Griggs A."/>
            <person name="Gujja S."/>
            <person name="Heiman D."/>
            <person name="Hepburn T."/>
            <person name="Howarth C."/>
            <person name="Jen D."/>
            <person name="Larson L."/>
            <person name="Lewis B."/>
            <person name="Mehta T."/>
            <person name="Park D."/>
            <person name="Pearson M."/>
            <person name="Roberts A."/>
            <person name="Saif S."/>
            <person name="Shenoy N."/>
            <person name="Sisk P."/>
            <person name="Stolte C."/>
            <person name="Sykes S."/>
            <person name="Walk T."/>
            <person name="White J."/>
            <person name="Yandava C."/>
            <person name="Burger G."/>
            <person name="Gray M.W."/>
            <person name="Holland P.W.H."/>
            <person name="King N."/>
            <person name="Lang F.B.F."/>
            <person name="Roger A.J."/>
            <person name="Ruiz-Trillo I."/>
            <person name="Lander E."/>
            <person name="Nusbaum C."/>
        </authorList>
    </citation>
    <scope>NUCLEOTIDE SEQUENCE [LARGE SCALE GENOMIC DNA]</scope>
    <source>
        <strain evidence="3">ATCC 38327</strain>
    </source>
</reference>
<evidence type="ECO:0000313" key="2">
    <source>
        <dbReference type="EMBL" id="KNE64841.1"/>
    </source>
</evidence>
<keyword evidence="3" id="KW-1185">Reference proteome</keyword>
<dbReference type="AlphaFoldDB" id="A0A0L0SQQ9"/>
<gene>
    <name evidence="2" type="ORF">AMAG_19290</name>
</gene>
<evidence type="ECO:0000256" key="1">
    <source>
        <dbReference type="SAM" id="MobiDB-lite"/>
    </source>
</evidence>
<dbReference type="EMBL" id="GG745345">
    <property type="protein sequence ID" value="KNE64841.1"/>
    <property type="molecule type" value="Genomic_DNA"/>
</dbReference>